<dbReference type="Proteomes" id="UP000677054">
    <property type="component" value="Unassembled WGS sequence"/>
</dbReference>
<comment type="similarity">
    <text evidence="2 9">Belongs to the sulfotransferase 2 family.</text>
</comment>
<evidence type="ECO:0000256" key="4">
    <source>
        <dbReference type="ARBA" id="ARBA00022692"/>
    </source>
</evidence>
<dbReference type="GO" id="GO:0016051">
    <property type="term" value="P:carbohydrate biosynthetic process"/>
    <property type="evidence" value="ECO:0007669"/>
    <property type="project" value="InterPro"/>
</dbReference>
<keyword evidence="4" id="KW-0812">Transmembrane</keyword>
<protein>
    <recommendedName>
        <fullName evidence="9">Carbohydrate sulfotransferase</fullName>
        <ecNumber evidence="9">2.8.2.-</ecNumber>
    </recommendedName>
</protein>
<evidence type="ECO:0000313" key="11">
    <source>
        <dbReference type="Proteomes" id="UP000677054"/>
    </source>
</evidence>
<dbReference type="PANTHER" id="PTHR12137">
    <property type="entry name" value="CARBOHYDRATE SULFOTRANSFERASE"/>
    <property type="match status" value="1"/>
</dbReference>
<dbReference type="OrthoDB" id="6376404at2759"/>
<evidence type="ECO:0000256" key="2">
    <source>
        <dbReference type="ARBA" id="ARBA00006339"/>
    </source>
</evidence>
<evidence type="ECO:0000256" key="8">
    <source>
        <dbReference type="ARBA" id="ARBA00023180"/>
    </source>
</evidence>
<keyword evidence="7" id="KW-0472">Membrane</keyword>
<keyword evidence="6 9" id="KW-0333">Golgi apparatus</keyword>
<evidence type="ECO:0000256" key="5">
    <source>
        <dbReference type="ARBA" id="ARBA00022989"/>
    </source>
</evidence>
<organism evidence="10">
    <name type="scientific">Darwinula stevensoni</name>
    <dbReference type="NCBI Taxonomy" id="69355"/>
    <lineage>
        <taxon>Eukaryota</taxon>
        <taxon>Metazoa</taxon>
        <taxon>Ecdysozoa</taxon>
        <taxon>Arthropoda</taxon>
        <taxon>Crustacea</taxon>
        <taxon>Oligostraca</taxon>
        <taxon>Ostracoda</taxon>
        <taxon>Podocopa</taxon>
        <taxon>Podocopida</taxon>
        <taxon>Darwinulocopina</taxon>
        <taxon>Darwinuloidea</taxon>
        <taxon>Darwinulidae</taxon>
        <taxon>Darwinula</taxon>
    </lineage>
</organism>
<evidence type="ECO:0000256" key="7">
    <source>
        <dbReference type="ARBA" id="ARBA00023136"/>
    </source>
</evidence>
<dbReference type="Pfam" id="PF03567">
    <property type="entry name" value="Sulfotransfer_2"/>
    <property type="match status" value="1"/>
</dbReference>
<keyword evidence="5" id="KW-1133">Transmembrane helix</keyword>
<evidence type="ECO:0000256" key="9">
    <source>
        <dbReference type="RuleBase" id="RU364020"/>
    </source>
</evidence>
<evidence type="ECO:0000313" key="10">
    <source>
        <dbReference type="EMBL" id="CAD7252609.1"/>
    </source>
</evidence>
<dbReference type="GO" id="GO:0000139">
    <property type="term" value="C:Golgi membrane"/>
    <property type="evidence" value="ECO:0007669"/>
    <property type="project" value="UniProtKB-SubCell"/>
</dbReference>
<dbReference type="EC" id="2.8.2.-" evidence="9"/>
<evidence type="ECO:0000256" key="3">
    <source>
        <dbReference type="ARBA" id="ARBA00022679"/>
    </source>
</evidence>
<dbReference type="InterPro" id="IPR005331">
    <property type="entry name" value="Sulfotransferase"/>
</dbReference>
<keyword evidence="9" id="KW-0735">Signal-anchor</keyword>
<reference evidence="10" key="1">
    <citation type="submission" date="2020-11" db="EMBL/GenBank/DDBJ databases">
        <authorList>
            <person name="Tran Van P."/>
        </authorList>
    </citation>
    <scope>NUCLEOTIDE SEQUENCE</scope>
</reference>
<keyword evidence="11" id="KW-1185">Reference proteome</keyword>
<dbReference type="AlphaFoldDB" id="A0A7R9FRN4"/>
<sequence>MYNDITEEMNARVIQMREKCSEFGLDQRGFKKYLKPDPWEYYINNNFNLVWCPIFKAGASSMLYSFLLLSGEVTEEDIEETLKKDKTMLPLARSLYPRPSVKDLAAATEEDGGSIVFLIVRDPFQRLYSAYQDKILNSFPGSYHDEMGQKIVRKYRNYSLKEISTLKSLFDDKKPTFEEFARHVLSQNRHGSMDMHWIPYYQFCTPCQVHVNMILKVENLDEEQTFLFEKIGALDLVHPRWENRGHPSNKIKEEDVVKVIARLPEDVLQGLIDIYEKDFELFGYSIGKYKVTIDHPS</sequence>
<evidence type="ECO:0000256" key="6">
    <source>
        <dbReference type="ARBA" id="ARBA00023034"/>
    </source>
</evidence>
<comment type="subcellular location">
    <subcellularLocation>
        <location evidence="1 9">Golgi apparatus membrane</location>
        <topology evidence="1 9">Single-pass type II membrane protein</topology>
    </subcellularLocation>
</comment>
<proteinExistence type="inferred from homology"/>
<dbReference type="EMBL" id="CAJPEV010004622">
    <property type="protein sequence ID" value="CAG0902086.1"/>
    <property type="molecule type" value="Genomic_DNA"/>
</dbReference>
<keyword evidence="9" id="KW-0119">Carbohydrate metabolism</keyword>
<keyword evidence="3 9" id="KW-0808">Transferase</keyword>
<evidence type="ECO:0000256" key="1">
    <source>
        <dbReference type="ARBA" id="ARBA00004323"/>
    </source>
</evidence>
<dbReference type="PANTHER" id="PTHR12137:SF63">
    <property type="entry name" value="CARBOHYDRATE SULFOTRANSFERASE"/>
    <property type="match status" value="1"/>
</dbReference>
<accession>A0A7R9FRN4</accession>
<name>A0A7R9FRN4_9CRUS</name>
<dbReference type="EMBL" id="LR904139">
    <property type="protein sequence ID" value="CAD7252609.1"/>
    <property type="molecule type" value="Genomic_DNA"/>
</dbReference>
<dbReference type="GO" id="GO:0008146">
    <property type="term" value="F:sulfotransferase activity"/>
    <property type="evidence" value="ECO:0007669"/>
    <property type="project" value="InterPro"/>
</dbReference>
<keyword evidence="8 9" id="KW-0325">Glycoprotein</keyword>
<dbReference type="InterPro" id="IPR018011">
    <property type="entry name" value="Carb_sulfotrans_8-10"/>
</dbReference>
<gene>
    <name evidence="10" type="ORF">DSTB1V02_LOCUS12367</name>
</gene>